<dbReference type="SMART" id="SM00470">
    <property type="entry name" value="ParB"/>
    <property type="match status" value="1"/>
</dbReference>
<dbReference type="InterPro" id="IPR036086">
    <property type="entry name" value="ParB/Sulfiredoxin_sf"/>
</dbReference>
<proteinExistence type="predicted"/>
<reference evidence="3" key="1">
    <citation type="journal article" date="2019" name="Int. J. Syst. Evol. Microbiol.">
        <title>The Global Catalogue of Microorganisms (GCM) 10K type strain sequencing project: providing services to taxonomists for standard genome sequencing and annotation.</title>
        <authorList>
            <consortium name="The Broad Institute Genomics Platform"/>
            <consortium name="The Broad Institute Genome Sequencing Center for Infectious Disease"/>
            <person name="Wu L."/>
            <person name="Ma J."/>
        </authorList>
    </citation>
    <scope>NUCLEOTIDE SEQUENCE [LARGE SCALE GENOMIC DNA]</scope>
    <source>
        <strain evidence="3">CGMCC 1.12449</strain>
    </source>
</reference>
<evidence type="ECO:0000259" key="1">
    <source>
        <dbReference type="SMART" id="SM00470"/>
    </source>
</evidence>
<protein>
    <submittedName>
        <fullName evidence="2">ParB/Srx family N-terminal domain-containing protein</fullName>
    </submittedName>
</protein>
<gene>
    <name evidence="2" type="ORF">ACFSAG_07145</name>
</gene>
<dbReference type="EMBL" id="JBHUEL010000007">
    <property type="protein sequence ID" value="MFD1766615.1"/>
    <property type="molecule type" value="Genomic_DNA"/>
</dbReference>
<dbReference type="InterPro" id="IPR003115">
    <property type="entry name" value="ParB_N"/>
</dbReference>
<dbReference type="PANTHER" id="PTHR33375:SF1">
    <property type="entry name" value="CHROMOSOME-PARTITIONING PROTEIN PARB-RELATED"/>
    <property type="match status" value="1"/>
</dbReference>
<name>A0ABW4ME50_9SPHN</name>
<accession>A0ABW4ME50</accession>
<sequence length="174" mass="19171">MRNHAHKIANRPISELKAFPGNARTHSKKQIQQIARSIKQFGFNNPVLVGDDDTIIAGHGRVAAAELVGMAEVPTIKLSHLNAAERRAYVLADNKLAQNAGWDSEVLALEMQSLIDLDFDLSLTGFETVEIDQVLDDWAASSSLEEEQSEDQIPELAEQVVTQPGDMWQLGLDL</sequence>
<dbReference type="CDD" id="cd16403">
    <property type="entry name" value="ParB_N_like_MT"/>
    <property type="match status" value="1"/>
</dbReference>
<keyword evidence="3" id="KW-1185">Reference proteome</keyword>
<dbReference type="Pfam" id="PF02195">
    <property type="entry name" value="ParB_N"/>
    <property type="match status" value="1"/>
</dbReference>
<dbReference type="Proteomes" id="UP001597215">
    <property type="component" value="Unassembled WGS sequence"/>
</dbReference>
<dbReference type="PANTHER" id="PTHR33375">
    <property type="entry name" value="CHROMOSOME-PARTITIONING PROTEIN PARB-RELATED"/>
    <property type="match status" value="1"/>
</dbReference>
<comment type="caution">
    <text evidence="2">The sequence shown here is derived from an EMBL/GenBank/DDBJ whole genome shotgun (WGS) entry which is preliminary data.</text>
</comment>
<organism evidence="2 3">
    <name type="scientific">Sphingorhabdus buctiana</name>
    <dbReference type="NCBI Taxonomy" id="1508805"/>
    <lineage>
        <taxon>Bacteria</taxon>
        <taxon>Pseudomonadati</taxon>
        <taxon>Pseudomonadota</taxon>
        <taxon>Alphaproteobacteria</taxon>
        <taxon>Sphingomonadales</taxon>
        <taxon>Sphingomonadaceae</taxon>
        <taxon>Sphingorhabdus</taxon>
    </lineage>
</organism>
<evidence type="ECO:0000313" key="2">
    <source>
        <dbReference type="EMBL" id="MFD1766615.1"/>
    </source>
</evidence>
<dbReference type="Gene3D" id="3.90.1530.10">
    <property type="entry name" value="Conserved hypothetical protein from pyrococcus furiosus pfu- 392566-001, ParB domain"/>
    <property type="match status" value="1"/>
</dbReference>
<evidence type="ECO:0000313" key="3">
    <source>
        <dbReference type="Proteomes" id="UP001597215"/>
    </source>
</evidence>
<dbReference type="InterPro" id="IPR050336">
    <property type="entry name" value="Chromosome_partition/occlusion"/>
</dbReference>
<dbReference type="SUPFAM" id="SSF110849">
    <property type="entry name" value="ParB/Sulfiredoxin"/>
    <property type="match status" value="1"/>
</dbReference>
<feature type="domain" description="ParB-like N-terminal" evidence="1">
    <location>
        <begin position="9"/>
        <end position="95"/>
    </location>
</feature>
<dbReference type="RefSeq" id="WP_381512906.1">
    <property type="nucleotide sequence ID" value="NZ_JBHUEL010000007.1"/>
</dbReference>